<dbReference type="PANTHER" id="PTHR37560">
    <property type="entry name" value="UPF0210 PROTEIN SPR0218"/>
    <property type="match status" value="1"/>
</dbReference>
<dbReference type="SUPFAM" id="SSF51998">
    <property type="entry name" value="PFL-like glycyl radical enzymes"/>
    <property type="match status" value="1"/>
</dbReference>
<comment type="caution">
    <text evidence="1">The sequence shown here is derived from an EMBL/GenBank/DDBJ whole genome shotgun (WGS) entry which is preliminary data.</text>
</comment>
<sequence length="413" mass="43393">MTRSMLEVKMRGGAAMQVRAITVGAEVALTDGTIRLDERLIDFGERARRHFSAAGLAVQTFRLASQPFPEVVPAEPAAVLALARGLEQAGMETGYEYVSLGPAGPQQLDWVSPLAQALVATERVFGTVAVADQSWGISLPAVVAAASVIRTLAERTPGGFGNLRFAALANCPPGIPFFPAGYHRGPQPAFGVAWEAADLAVEAFTGAGTLAEAETRLLELVTREARRVAEVASQVAEETGFRFAGIDLSLAPFPEDARSIGEAIERLGVDSFGAPGTLFAAAMITGALQRAEVPKTGFCGLMLPVLEDSVLGRRAAEGTYAVNDLLLWSAVCGLGLDVVPLPGDVSLDELRGLILDVATLAVRLDKPLTARLMPLPGKRAGDPTDFDFPYFATTVAMPTRGAGAARLLAREGL</sequence>
<dbReference type="InterPro" id="IPR007841">
    <property type="entry name" value="UPF0210"/>
</dbReference>
<organism evidence="1">
    <name type="scientific">Thermorudis sp</name>
    <dbReference type="NCBI Taxonomy" id="1969470"/>
    <lineage>
        <taxon>Bacteria</taxon>
        <taxon>Pseudomonadati</taxon>
        <taxon>Thermomicrobiota</taxon>
        <taxon>Thermomicrobia</taxon>
        <taxon>Thermomicrobia incertae sedis</taxon>
        <taxon>Thermorudis</taxon>
    </lineage>
</organism>
<reference evidence="1" key="1">
    <citation type="journal article" date="2020" name="mSystems">
        <title>Genome- and Community-Level Interaction Insights into Carbon Utilization and Element Cycling Functions of Hydrothermarchaeota in Hydrothermal Sediment.</title>
        <authorList>
            <person name="Zhou Z."/>
            <person name="Liu Y."/>
            <person name="Xu W."/>
            <person name="Pan J."/>
            <person name="Luo Z.H."/>
            <person name="Li M."/>
        </authorList>
    </citation>
    <scope>NUCLEOTIDE SEQUENCE [LARGE SCALE GENOMIC DNA]</scope>
    <source>
        <strain evidence="1">SpSt-192</strain>
    </source>
</reference>
<evidence type="ECO:0000313" key="1">
    <source>
        <dbReference type="EMBL" id="HEX71562.1"/>
    </source>
</evidence>
<dbReference type="EMBL" id="DSID01000763">
    <property type="protein sequence ID" value="HEX71562.1"/>
    <property type="molecule type" value="Genomic_DNA"/>
</dbReference>
<proteinExistence type="predicted"/>
<dbReference type="PANTHER" id="PTHR37560:SF2">
    <property type="entry name" value="DUF711 DOMAIN-CONTAINING PROTEIN"/>
    <property type="match status" value="1"/>
</dbReference>
<name>A0A7C3ASS0_9BACT</name>
<dbReference type="Gene3D" id="3.20.70.20">
    <property type="match status" value="1"/>
</dbReference>
<accession>A0A7C3ASS0</accession>
<gene>
    <name evidence="1" type="ORF">ENP13_10040</name>
</gene>
<dbReference type="Pfam" id="PF05167">
    <property type="entry name" value="DUF711"/>
    <property type="match status" value="1"/>
</dbReference>
<dbReference type="AlphaFoldDB" id="A0A7C3ASS0"/>
<protein>
    <submittedName>
        <fullName evidence="1">DUF711 family protein</fullName>
    </submittedName>
</protein>